<protein>
    <submittedName>
        <fullName evidence="2">Reverse transcriptase domain-containing protein</fullName>
    </submittedName>
</protein>
<evidence type="ECO:0000313" key="3">
    <source>
        <dbReference type="Proteomes" id="UP001151760"/>
    </source>
</evidence>
<keyword evidence="3" id="KW-1185">Reference proteome</keyword>
<dbReference type="Pfam" id="PF08284">
    <property type="entry name" value="RVP_2"/>
    <property type="match status" value="1"/>
</dbReference>
<dbReference type="CDD" id="cd00303">
    <property type="entry name" value="retropepsin_like"/>
    <property type="match status" value="1"/>
</dbReference>
<sequence length="793" mass="89461">MDGGVDWKLMDVVVGDFIEDYLLSNALGYSIFCCYPNLGVLQIGTRAKVIENQQPCLLHHLRLPTLPSTRLCQDESSGEPFEVISDGGSPQVIVLGYDWTLCGRCGDDDDGNSSRDDADDEMSLLLSYFSNLKGTEPVYHHPPTVINTTGSLDYCRLQASISLPTSGQRGIALLGALAPLHIHHLHYAFYHYNHYQGVQPNQNTQDILTQALLLLGFADYYHHPPLPHYHLLIYTPLPVDWYEVRESSTAIPTGGRGIDYGFVSALDAEERRRGIKSWVWKVGLAINHVSHYGLFFARVDILIGDKMTLQETVLIVKEEAYAYREAWAHSIGLSQTVHHELQTHREQQAEIAELRETDRRRQAQIVGTLSVMERLRRVYGRIMAPVTRRGPNTPPNNTNQNNMTPESVQAMIDQALYENSTMEMVASVRRGNRRNVQYCAPLFSAGTYDMANFELKEGVGGCRFKPDQKLAPLRKAVDNKGRLLIHPEHTMVSTTTFKSRMSPRSNMGTGHFKRDCPKLKNRDGENGSAQGWVYAVGNAEKKGNVLKDSDSNVSSLIDIALTPLENSYDVELADGKIVRIDTIIRGCTLNFLNHPFNIDLMPVELGSFDVIIGMDWLRRCHAVIVRDEKLVRIPYGNETLIFRGDESDNGKESRLTIISCSKAQEYMANGCQIFLAHISAKKEEDKSKRKQLKDVLIVQDFSEVFPEDLPANSEESLSTPEDRRFIRSTPRIQHLFKDRFEIGLSPAESTRTRHSKDGILNSDKKEHEEHLKAILELLKKEAALKEFDQKSAL</sequence>
<gene>
    <name evidence="2" type="ORF">Tco_0893906</name>
</gene>
<keyword evidence="2" id="KW-0808">Transferase</keyword>
<evidence type="ECO:0000256" key="1">
    <source>
        <dbReference type="SAM" id="MobiDB-lite"/>
    </source>
</evidence>
<dbReference type="GO" id="GO:0003964">
    <property type="term" value="F:RNA-directed DNA polymerase activity"/>
    <property type="evidence" value="ECO:0007669"/>
    <property type="project" value="UniProtKB-KW"/>
</dbReference>
<keyword evidence="2" id="KW-0695">RNA-directed DNA polymerase</keyword>
<dbReference type="InterPro" id="IPR021109">
    <property type="entry name" value="Peptidase_aspartic_dom_sf"/>
</dbReference>
<dbReference type="Proteomes" id="UP001151760">
    <property type="component" value="Unassembled WGS sequence"/>
</dbReference>
<dbReference type="EMBL" id="BQNB010014098">
    <property type="protein sequence ID" value="GJT23969.1"/>
    <property type="molecule type" value="Genomic_DNA"/>
</dbReference>
<feature type="compositionally biased region" description="Polar residues" evidence="1">
    <location>
        <begin position="496"/>
        <end position="508"/>
    </location>
</feature>
<name>A0ABQ5CFN0_9ASTR</name>
<keyword evidence="2" id="KW-0548">Nucleotidyltransferase</keyword>
<evidence type="ECO:0000313" key="2">
    <source>
        <dbReference type="EMBL" id="GJT23969.1"/>
    </source>
</evidence>
<organism evidence="2 3">
    <name type="scientific">Tanacetum coccineum</name>
    <dbReference type="NCBI Taxonomy" id="301880"/>
    <lineage>
        <taxon>Eukaryota</taxon>
        <taxon>Viridiplantae</taxon>
        <taxon>Streptophyta</taxon>
        <taxon>Embryophyta</taxon>
        <taxon>Tracheophyta</taxon>
        <taxon>Spermatophyta</taxon>
        <taxon>Magnoliopsida</taxon>
        <taxon>eudicotyledons</taxon>
        <taxon>Gunneridae</taxon>
        <taxon>Pentapetalae</taxon>
        <taxon>asterids</taxon>
        <taxon>campanulids</taxon>
        <taxon>Asterales</taxon>
        <taxon>Asteraceae</taxon>
        <taxon>Asteroideae</taxon>
        <taxon>Anthemideae</taxon>
        <taxon>Anthemidinae</taxon>
        <taxon>Tanacetum</taxon>
    </lineage>
</organism>
<reference evidence="2" key="2">
    <citation type="submission" date="2022-01" db="EMBL/GenBank/DDBJ databases">
        <authorList>
            <person name="Yamashiro T."/>
            <person name="Shiraishi A."/>
            <person name="Satake H."/>
            <person name="Nakayama K."/>
        </authorList>
    </citation>
    <scope>NUCLEOTIDE SEQUENCE</scope>
</reference>
<comment type="caution">
    <text evidence="2">The sequence shown here is derived from an EMBL/GenBank/DDBJ whole genome shotgun (WGS) entry which is preliminary data.</text>
</comment>
<proteinExistence type="predicted"/>
<dbReference type="Gene3D" id="2.40.70.10">
    <property type="entry name" value="Acid Proteases"/>
    <property type="match status" value="1"/>
</dbReference>
<reference evidence="2" key="1">
    <citation type="journal article" date="2022" name="Int. J. Mol. Sci.">
        <title>Draft Genome of Tanacetum Coccineum: Genomic Comparison of Closely Related Tanacetum-Family Plants.</title>
        <authorList>
            <person name="Yamashiro T."/>
            <person name="Shiraishi A."/>
            <person name="Nakayama K."/>
            <person name="Satake H."/>
        </authorList>
    </citation>
    <scope>NUCLEOTIDE SEQUENCE</scope>
</reference>
<dbReference type="PANTHER" id="PTHR15503:SF45">
    <property type="entry name" value="RNA-DIRECTED DNA POLYMERASE HOMOLOG"/>
    <property type="match status" value="1"/>
</dbReference>
<dbReference type="InterPro" id="IPR032567">
    <property type="entry name" value="RTL1-rel"/>
</dbReference>
<feature type="region of interest" description="Disordered" evidence="1">
    <location>
        <begin position="496"/>
        <end position="517"/>
    </location>
</feature>
<accession>A0ABQ5CFN0</accession>
<dbReference type="PANTHER" id="PTHR15503">
    <property type="entry name" value="LDOC1 RELATED"/>
    <property type="match status" value="1"/>
</dbReference>